<reference evidence="2 3" key="1">
    <citation type="journal article" date="2017" name="Antonie Van Leeuwenhoek">
        <title>Rhizobium rhizosphaerae sp. nov., a novel species isolated from rice rhizosphere.</title>
        <authorList>
            <person name="Zhao J.J."/>
            <person name="Zhang J."/>
            <person name="Zhang R.J."/>
            <person name="Zhang C.W."/>
            <person name="Yin H.Q."/>
            <person name="Zhang X.X."/>
        </authorList>
    </citation>
    <scope>NUCLEOTIDE SEQUENCE [LARGE SCALE GENOMIC DNA]</scope>
    <source>
        <strain evidence="2 3">BSs20135</strain>
    </source>
</reference>
<dbReference type="Proteomes" id="UP000006327">
    <property type="component" value="Unassembled WGS sequence"/>
</dbReference>
<comment type="caution">
    <text evidence="2">The sequence shown here is derived from an EMBL/GenBank/DDBJ whole genome shotgun (WGS) entry which is preliminary data.</text>
</comment>
<dbReference type="Gene3D" id="3.30.420.40">
    <property type="match status" value="1"/>
</dbReference>
<dbReference type="eggNOG" id="COG5371">
    <property type="taxonomic scope" value="Bacteria"/>
</dbReference>
<dbReference type="GO" id="GO:0004050">
    <property type="term" value="F:apyrase activity"/>
    <property type="evidence" value="ECO:0007669"/>
    <property type="project" value="UniProtKB-EC"/>
</dbReference>
<dbReference type="EC" id="3.6.1.5" evidence="2"/>
<accession>K6ZDT7</accession>
<evidence type="ECO:0000313" key="2">
    <source>
        <dbReference type="EMBL" id="GAC21580.1"/>
    </source>
</evidence>
<dbReference type="InterPro" id="IPR000407">
    <property type="entry name" value="GDA1_CD39_NTPase"/>
</dbReference>
<dbReference type="AlphaFoldDB" id="K6ZDT7"/>
<organism evidence="2 3">
    <name type="scientific">Paraglaciecola arctica BSs20135</name>
    <dbReference type="NCBI Taxonomy" id="493475"/>
    <lineage>
        <taxon>Bacteria</taxon>
        <taxon>Pseudomonadati</taxon>
        <taxon>Pseudomonadota</taxon>
        <taxon>Gammaproteobacteria</taxon>
        <taxon>Alteromonadales</taxon>
        <taxon>Alteromonadaceae</taxon>
        <taxon>Paraglaciecola</taxon>
    </lineage>
</organism>
<dbReference type="GO" id="GO:0017110">
    <property type="term" value="F:nucleoside diphosphate phosphatase activity"/>
    <property type="evidence" value="ECO:0007669"/>
    <property type="project" value="TreeGrafter"/>
</dbReference>
<name>K6ZDT7_9ALTE</name>
<proteinExistence type="predicted"/>
<sequence length="407" mass="43826">MIKIMNKIALVAFGILTLVSCKTTHVIPSQNACYIMFDAGSSGTRLYIYEQSGSQLIKHLGPKVAALADPVRSNQGKIPADIDAVTDEVVATLDLIKTDGALENGMPKWQGFDWSSQCKVVSAKVYATGGMRISEQENATESMLLWQSLQPKLAAKVGPKVIVDTRTITGYEEGLFAWLSVKGDNPASDFGIVEMGGASSQVTFPCADCDPTNDAVNTINLDGKALQIYSYSFLGLGQDEAPYALPTPFVDPVPANCAFGVATTQTDWTEAKCADDILITSAGSATEIRDPYNYTAAGIKGSTNTLPTSQKNIPQWSLTGAFNYTKDTDINNCCVNKSGLCYNPATACFTPIYLKKYLKTLNILPEKRVKNDVSWTLGAVICEIKNCLADSVTDPVCRWTATGCLSH</sequence>
<dbReference type="PANTHER" id="PTHR11782">
    <property type="entry name" value="ADENOSINE/GUANOSINE DIPHOSPHATASE"/>
    <property type="match status" value="1"/>
</dbReference>
<dbReference type="RefSeq" id="WP_007624704.1">
    <property type="nucleotide sequence ID" value="NZ_BAEO01000062.1"/>
</dbReference>
<gene>
    <name evidence="2" type="ORF">GARC_4638</name>
</gene>
<protein>
    <submittedName>
        <fullName evidence="2">Apyrase</fullName>
        <ecNumber evidence="2">3.6.1.5</ecNumber>
    </submittedName>
</protein>
<keyword evidence="1 2" id="KW-0378">Hydrolase</keyword>
<dbReference type="STRING" id="493475.GARC_4638"/>
<evidence type="ECO:0000256" key="1">
    <source>
        <dbReference type="ARBA" id="ARBA00022801"/>
    </source>
</evidence>
<dbReference type="PROSITE" id="PS51257">
    <property type="entry name" value="PROKAR_LIPOPROTEIN"/>
    <property type="match status" value="1"/>
</dbReference>
<dbReference type="EMBL" id="BAEO01000062">
    <property type="protein sequence ID" value="GAC21580.1"/>
    <property type="molecule type" value="Genomic_DNA"/>
</dbReference>
<dbReference type="GO" id="GO:0016020">
    <property type="term" value="C:membrane"/>
    <property type="evidence" value="ECO:0007669"/>
    <property type="project" value="TreeGrafter"/>
</dbReference>
<dbReference type="Pfam" id="PF01150">
    <property type="entry name" value="GDA1_CD39"/>
    <property type="match status" value="1"/>
</dbReference>
<dbReference type="GO" id="GO:0009134">
    <property type="term" value="P:nucleoside diphosphate catabolic process"/>
    <property type="evidence" value="ECO:0007669"/>
    <property type="project" value="TreeGrafter"/>
</dbReference>
<evidence type="ECO:0000313" key="3">
    <source>
        <dbReference type="Proteomes" id="UP000006327"/>
    </source>
</evidence>
<keyword evidence="3" id="KW-1185">Reference proteome</keyword>
<dbReference type="PANTHER" id="PTHR11782:SF83">
    <property type="entry name" value="GUANOSINE-DIPHOSPHATASE"/>
    <property type="match status" value="1"/>
</dbReference>
<dbReference type="Gene3D" id="3.30.420.150">
    <property type="entry name" value="Exopolyphosphatase. Domain 2"/>
    <property type="match status" value="1"/>
</dbReference>